<dbReference type="AlphaFoldDB" id="A0A7G2CFU2"/>
<accession>A0A7G2CFU2</accession>
<proteinExistence type="predicted"/>
<feature type="region of interest" description="Disordered" evidence="5">
    <location>
        <begin position="202"/>
        <end position="249"/>
    </location>
</feature>
<protein>
    <submittedName>
        <fullName evidence="7">Membrane transport protein, putative</fullName>
    </submittedName>
</protein>
<dbReference type="Pfam" id="PF03547">
    <property type="entry name" value="Mem_trans"/>
    <property type="match status" value="1"/>
</dbReference>
<dbReference type="InterPro" id="IPR039305">
    <property type="entry name" value="PILS2/6"/>
</dbReference>
<evidence type="ECO:0000256" key="5">
    <source>
        <dbReference type="SAM" id="MobiDB-lite"/>
    </source>
</evidence>
<dbReference type="PANTHER" id="PTHR31419:SF1">
    <property type="entry name" value="PROTEIN PIN-LIKES 6"/>
    <property type="match status" value="1"/>
</dbReference>
<keyword evidence="2 6" id="KW-0812">Transmembrane</keyword>
<comment type="subcellular location">
    <subcellularLocation>
        <location evidence="1">Membrane</location>
        <topology evidence="1">Multi-pass membrane protein</topology>
    </subcellularLocation>
</comment>
<evidence type="ECO:0000313" key="7">
    <source>
        <dbReference type="EMBL" id="CAD2217553.1"/>
    </source>
</evidence>
<reference evidence="7 8" key="1">
    <citation type="submission" date="2020-08" db="EMBL/GenBank/DDBJ databases">
        <authorList>
            <person name="Newling K."/>
            <person name="Davey J."/>
            <person name="Forrester S."/>
        </authorList>
    </citation>
    <scope>NUCLEOTIDE SEQUENCE [LARGE SCALE GENOMIC DNA]</scope>
    <source>
        <strain evidence="8">Crithidia deanei Carvalho (ATCC PRA-265)</strain>
    </source>
</reference>
<gene>
    <name evidence="7" type="ORF">ADEAN_000503100</name>
</gene>
<feature type="transmembrane region" description="Helical" evidence="6">
    <location>
        <begin position="41"/>
        <end position="65"/>
    </location>
</feature>
<name>A0A7G2CFU2_9TRYP</name>
<feature type="transmembrane region" description="Helical" evidence="6">
    <location>
        <begin position="267"/>
        <end position="288"/>
    </location>
</feature>
<evidence type="ECO:0000313" key="8">
    <source>
        <dbReference type="Proteomes" id="UP000515908"/>
    </source>
</evidence>
<keyword evidence="8" id="KW-1185">Reference proteome</keyword>
<feature type="transmembrane region" description="Helical" evidence="6">
    <location>
        <begin position="356"/>
        <end position="380"/>
    </location>
</feature>
<evidence type="ECO:0000256" key="4">
    <source>
        <dbReference type="ARBA" id="ARBA00023136"/>
    </source>
</evidence>
<feature type="transmembrane region" description="Helical" evidence="6">
    <location>
        <begin position="71"/>
        <end position="96"/>
    </location>
</feature>
<feature type="transmembrane region" description="Helical" evidence="6">
    <location>
        <begin position="392"/>
        <end position="415"/>
    </location>
</feature>
<evidence type="ECO:0000256" key="6">
    <source>
        <dbReference type="SAM" id="Phobius"/>
    </source>
</evidence>
<evidence type="ECO:0000256" key="2">
    <source>
        <dbReference type="ARBA" id="ARBA00022692"/>
    </source>
</evidence>
<dbReference type="Proteomes" id="UP000515908">
    <property type="component" value="Chromosome 09"/>
</dbReference>
<feature type="transmembrane region" description="Helical" evidence="6">
    <location>
        <begin position="294"/>
        <end position="315"/>
    </location>
</feature>
<evidence type="ECO:0000256" key="3">
    <source>
        <dbReference type="ARBA" id="ARBA00022989"/>
    </source>
</evidence>
<dbReference type="PANTHER" id="PTHR31419">
    <property type="entry name" value="PROTEIN PIN-LIKES 2"/>
    <property type="match status" value="1"/>
</dbReference>
<dbReference type="VEuPathDB" id="TriTrypDB:ADEAN_000503100"/>
<dbReference type="GO" id="GO:0016020">
    <property type="term" value="C:membrane"/>
    <property type="evidence" value="ECO:0007669"/>
    <property type="project" value="UniProtKB-SubCell"/>
</dbReference>
<sequence length="456" mass="50251">MVDYFRLTLITVITVAKVMLCAVVGMGVSKYFINPKKSEKGLTYISVQIFLPCLLFSNLCLSVTWEAIGHYYWAPIIACLPILLGTTSSFVAKYLLPKKYQALLILGGSFQNGLTFPLSIILNLKGVEWFSGKSAEKAQSYIFLYNIMCSIGLWAIGEPIIVYFKKCQDEELARLAENVEAEKEEARGRQLGDMSFALPFEEESKEKRSATSGEQLTWYRPPADNDNPLRPKDYAATGEMETEGEKEAEESTLGKVKRIAGQSLRSPPVFVSLLAIFISLTPPLNWLASSFGGQIFLGGFGILGKAAIPLQLLVLGLTIMSNRSSGEDPEEAAAEGEKIQEGALAIKMAKIISPQILFSVLAVTIRLVLLPVICLLVVHLLNTAKIIPQDPIFLLTILVCTCSPSAINSSLICSLHDYYAKEYAQMIVVMYVAAIASTTGWLFVDILYVQWYYSLG</sequence>
<feature type="transmembrane region" description="Helical" evidence="6">
    <location>
        <begin position="6"/>
        <end position="29"/>
    </location>
</feature>
<organism evidence="7 8">
    <name type="scientific">Angomonas deanei</name>
    <dbReference type="NCBI Taxonomy" id="59799"/>
    <lineage>
        <taxon>Eukaryota</taxon>
        <taxon>Discoba</taxon>
        <taxon>Euglenozoa</taxon>
        <taxon>Kinetoplastea</taxon>
        <taxon>Metakinetoplastina</taxon>
        <taxon>Trypanosomatida</taxon>
        <taxon>Trypanosomatidae</taxon>
        <taxon>Strigomonadinae</taxon>
        <taxon>Angomonas</taxon>
    </lineage>
</organism>
<feature type="transmembrane region" description="Helical" evidence="6">
    <location>
        <begin position="142"/>
        <end position="164"/>
    </location>
</feature>
<dbReference type="EMBL" id="LR877153">
    <property type="protein sequence ID" value="CAD2217553.1"/>
    <property type="molecule type" value="Genomic_DNA"/>
</dbReference>
<feature type="compositionally biased region" description="Acidic residues" evidence="5">
    <location>
        <begin position="240"/>
        <end position="249"/>
    </location>
</feature>
<dbReference type="InterPro" id="IPR004776">
    <property type="entry name" value="Mem_transp_PIN-like"/>
</dbReference>
<keyword evidence="4 6" id="KW-0472">Membrane</keyword>
<dbReference type="GO" id="GO:0055085">
    <property type="term" value="P:transmembrane transport"/>
    <property type="evidence" value="ECO:0007669"/>
    <property type="project" value="InterPro"/>
</dbReference>
<evidence type="ECO:0000256" key="1">
    <source>
        <dbReference type="ARBA" id="ARBA00004141"/>
    </source>
</evidence>
<feature type="transmembrane region" description="Helical" evidence="6">
    <location>
        <begin position="427"/>
        <end position="453"/>
    </location>
</feature>
<keyword evidence="3 6" id="KW-1133">Transmembrane helix</keyword>